<sequence>MDYYTEEGTAASSALSTTIAHIADGCLAVIFGLLVLYCLFKCCCTKPDLPVKIEQPSTAPANNQHDHSMLVINPGDRNPTCIAMPVSSPKHTPNEA</sequence>
<dbReference type="AlphaFoldDB" id="A0AAE1V6K2"/>
<feature type="transmembrane region" description="Helical" evidence="1">
    <location>
        <begin position="20"/>
        <end position="40"/>
    </location>
</feature>
<name>A0AAE1V6K2_9SOLA</name>
<keyword evidence="1" id="KW-1133">Transmembrane helix</keyword>
<proteinExistence type="predicted"/>
<accession>A0AAE1V6K2</accession>
<keyword evidence="1" id="KW-0472">Membrane</keyword>
<keyword evidence="1" id="KW-0812">Transmembrane</keyword>
<gene>
    <name evidence="2" type="ORF">RND71_029707</name>
</gene>
<keyword evidence="3" id="KW-1185">Reference proteome</keyword>
<evidence type="ECO:0000313" key="2">
    <source>
        <dbReference type="EMBL" id="KAK4350394.1"/>
    </source>
</evidence>
<evidence type="ECO:0000256" key="1">
    <source>
        <dbReference type="SAM" id="Phobius"/>
    </source>
</evidence>
<dbReference type="EMBL" id="JAVYJV010000016">
    <property type="protein sequence ID" value="KAK4350394.1"/>
    <property type="molecule type" value="Genomic_DNA"/>
</dbReference>
<comment type="caution">
    <text evidence="2">The sequence shown here is derived from an EMBL/GenBank/DDBJ whole genome shotgun (WGS) entry which is preliminary data.</text>
</comment>
<reference evidence="2" key="1">
    <citation type="submission" date="2023-12" db="EMBL/GenBank/DDBJ databases">
        <title>Genome assembly of Anisodus tanguticus.</title>
        <authorList>
            <person name="Wang Y.-J."/>
        </authorList>
    </citation>
    <scope>NUCLEOTIDE SEQUENCE</scope>
    <source>
        <strain evidence="2">KB-2021</strain>
        <tissue evidence="2">Leaf</tissue>
    </source>
</reference>
<dbReference type="Proteomes" id="UP001291623">
    <property type="component" value="Unassembled WGS sequence"/>
</dbReference>
<organism evidence="2 3">
    <name type="scientific">Anisodus tanguticus</name>
    <dbReference type="NCBI Taxonomy" id="243964"/>
    <lineage>
        <taxon>Eukaryota</taxon>
        <taxon>Viridiplantae</taxon>
        <taxon>Streptophyta</taxon>
        <taxon>Embryophyta</taxon>
        <taxon>Tracheophyta</taxon>
        <taxon>Spermatophyta</taxon>
        <taxon>Magnoliopsida</taxon>
        <taxon>eudicotyledons</taxon>
        <taxon>Gunneridae</taxon>
        <taxon>Pentapetalae</taxon>
        <taxon>asterids</taxon>
        <taxon>lamiids</taxon>
        <taxon>Solanales</taxon>
        <taxon>Solanaceae</taxon>
        <taxon>Solanoideae</taxon>
        <taxon>Hyoscyameae</taxon>
        <taxon>Anisodus</taxon>
    </lineage>
</organism>
<protein>
    <submittedName>
        <fullName evidence="2">Uncharacterized protein</fullName>
    </submittedName>
</protein>
<evidence type="ECO:0000313" key="3">
    <source>
        <dbReference type="Proteomes" id="UP001291623"/>
    </source>
</evidence>